<evidence type="ECO:0000313" key="2">
    <source>
        <dbReference type="Proteomes" id="UP001372338"/>
    </source>
</evidence>
<name>A0AAN9FZ55_CROPI</name>
<dbReference type="EMBL" id="JAYWIO010000002">
    <property type="protein sequence ID" value="KAK7282135.1"/>
    <property type="molecule type" value="Genomic_DNA"/>
</dbReference>
<protein>
    <submittedName>
        <fullName evidence="1">Uncharacterized protein</fullName>
    </submittedName>
</protein>
<dbReference type="AlphaFoldDB" id="A0AAN9FZ55"/>
<dbReference type="SUPFAM" id="SSF51445">
    <property type="entry name" value="(Trans)glycosidases"/>
    <property type="match status" value="1"/>
</dbReference>
<sequence>MPSCCFDCEIHYQLSRVVETPDVNGDDEKVEVEAQRSETTIEVQQSNQVRYVEDIDIDELLPEAKLEEEENKHVSKPYVTIMQGRCSEWLKLNCTGGDSGTEPYLTSHYQLLAHAAAANLYKTKYQVLCILELP</sequence>
<keyword evidence="2" id="KW-1185">Reference proteome</keyword>
<gene>
    <name evidence="1" type="ORF">RIF29_10704</name>
</gene>
<organism evidence="1 2">
    <name type="scientific">Crotalaria pallida</name>
    <name type="common">Smooth rattlebox</name>
    <name type="synonym">Crotalaria striata</name>
    <dbReference type="NCBI Taxonomy" id="3830"/>
    <lineage>
        <taxon>Eukaryota</taxon>
        <taxon>Viridiplantae</taxon>
        <taxon>Streptophyta</taxon>
        <taxon>Embryophyta</taxon>
        <taxon>Tracheophyta</taxon>
        <taxon>Spermatophyta</taxon>
        <taxon>Magnoliopsida</taxon>
        <taxon>eudicotyledons</taxon>
        <taxon>Gunneridae</taxon>
        <taxon>Pentapetalae</taxon>
        <taxon>rosids</taxon>
        <taxon>fabids</taxon>
        <taxon>Fabales</taxon>
        <taxon>Fabaceae</taxon>
        <taxon>Papilionoideae</taxon>
        <taxon>50 kb inversion clade</taxon>
        <taxon>genistoids sensu lato</taxon>
        <taxon>core genistoids</taxon>
        <taxon>Crotalarieae</taxon>
        <taxon>Crotalaria</taxon>
    </lineage>
</organism>
<proteinExistence type="predicted"/>
<dbReference type="InterPro" id="IPR017853">
    <property type="entry name" value="GH"/>
</dbReference>
<evidence type="ECO:0000313" key="1">
    <source>
        <dbReference type="EMBL" id="KAK7282135.1"/>
    </source>
</evidence>
<dbReference type="Proteomes" id="UP001372338">
    <property type="component" value="Unassembled WGS sequence"/>
</dbReference>
<reference evidence="1 2" key="1">
    <citation type="submission" date="2024-01" db="EMBL/GenBank/DDBJ databases">
        <title>The genomes of 5 underutilized Papilionoideae crops provide insights into root nodulation and disease resistanc.</title>
        <authorList>
            <person name="Yuan L."/>
        </authorList>
    </citation>
    <scope>NUCLEOTIDE SEQUENCE [LARGE SCALE GENOMIC DNA]</scope>
    <source>
        <strain evidence="1">ZHUSHIDOU_FW_LH</strain>
        <tissue evidence="1">Leaf</tissue>
    </source>
</reference>
<accession>A0AAN9FZ55</accession>
<dbReference type="Gene3D" id="3.20.20.80">
    <property type="entry name" value="Glycosidases"/>
    <property type="match status" value="1"/>
</dbReference>
<comment type="caution">
    <text evidence="1">The sequence shown here is derived from an EMBL/GenBank/DDBJ whole genome shotgun (WGS) entry which is preliminary data.</text>
</comment>